<feature type="region of interest" description="Disordered" evidence="3">
    <location>
        <begin position="960"/>
        <end position="988"/>
    </location>
</feature>
<dbReference type="EMBL" id="CM010722">
    <property type="protein sequence ID" value="RZC75507.1"/>
    <property type="molecule type" value="Genomic_DNA"/>
</dbReference>
<evidence type="ECO:0000256" key="3">
    <source>
        <dbReference type="SAM" id="MobiDB-lite"/>
    </source>
</evidence>
<feature type="compositionally biased region" description="Polar residues" evidence="3">
    <location>
        <begin position="1111"/>
        <end position="1132"/>
    </location>
</feature>
<feature type="compositionally biased region" description="Basic and acidic residues" evidence="3">
    <location>
        <begin position="906"/>
        <end position="916"/>
    </location>
</feature>
<feature type="compositionally biased region" description="Acidic residues" evidence="3">
    <location>
        <begin position="1069"/>
        <end position="1094"/>
    </location>
</feature>
<dbReference type="Proteomes" id="UP000316621">
    <property type="component" value="Chromosome 8"/>
</dbReference>
<keyword evidence="2" id="KW-0067">ATP-binding</keyword>
<evidence type="ECO:0000256" key="1">
    <source>
        <dbReference type="ARBA" id="ARBA00022741"/>
    </source>
</evidence>
<feature type="region of interest" description="Disordered" evidence="3">
    <location>
        <begin position="904"/>
        <end position="933"/>
    </location>
</feature>
<feature type="compositionally biased region" description="Basic and acidic residues" evidence="3">
    <location>
        <begin position="974"/>
        <end position="983"/>
    </location>
</feature>
<dbReference type="GO" id="GO:0005524">
    <property type="term" value="F:ATP binding"/>
    <property type="evidence" value="ECO:0007669"/>
    <property type="project" value="UniProtKB-KW"/>
</dbReference>
<protein>
    <submittedName>
        <fullName evidence="4">Uncharacterized protein</fullName>
    </submittedName>
</protein>
<dbReference type="Gramene" id="RZC75507">
    <property type="protein sequence ID" value="RZC75507"/>
    <property type="gene ID" value="C5167_050989"/>
</dbReference>
<evidence type="ECO:0000313" key="4">
    <source>
        <dbReference type="EMBL" id="RZC75507.1"/>
    </source>
</evidence>
<proteinExistence type="predicted"/>
<sequence>MELESRPALLDAVQEQYEMNTGKLRIPLYGVIHRVQTSDASVNGLSTIHRVDEHIETHRKNIVGELKEHLKLCRWEHVTIETSKRIRLKTKRIIQKFNNLLQPTVMVIINQEVARKGFKIPSMLEPKNSNTNSDTGVGMVAPVSMDMELFNFEERCSPSSWLKASVVQQMERIVRAGYHDTSLFYLRCWASSQDAELNATSSWSLQPSYDVGRSASFLHHLIMIQQEQRFVAYDFAEHLKQLRKCTASLNNLHKDHHNVVSDGVSECFLTLYQNATYKCMWQQKESLDQYLLSGNLDNTRILRYPLYSLKTDGAVLQNFKELNDIQKDKVLKEQDGGRRSFAGTLPGCSEDGKLIMEEYHSSVDPENQLMFTSGNGGSLVTITNLEPAFAESVKKSLEQINEAVQKLGSVSSSILSEDSPHGNITLRRVLFEASLVELIDNAGEKKPSVCSLVQPGVVQISDAEKLSSFLDPCKLGMVMVKGEHNLKDENLMPECLESEAKFGCSHPTWPDHPGLQKIFRCYYVSEMLLAVPLGIPLAKVSSEFLAKNENCQCGTANGEKTATDYRDPWKDEAKNFGKRRALSHFLKLLERAITTQVGRSASFLHHLIMIQQEHRFVAYDFAEHLKQLRKCTASLNNLHKDHHNVVSDGVSECFLTLYQNATYKCMWQQKHLFDSLYTMSRESSLLLRKVEDSHLNGCSIVIEMFTSNFKKSKESLDQYLLSGNQIVATPESCATPFIVPKQMEQLVLQNLKELYDIQKDIKGKLIMEEYYSSVDPENQLMCTSGNGGSLETNPESAFAESVKKILEQINETVQKLGSVSGSILSEDLPHGNITLWSVLFESSLVELIDNAGEKKPSVCSQVQPHLRQLHVMINLLLTFGDGILLEFLAMHRTRTYFKGFGIPPVGKDESGDKSEEATGTGMGEGAGVNDDWGQKALNNLQSKNDKGIEMENDFNAETFELTQDSEDDDNDEGEPNKAMRETGENGEVADELLGGIKSQERCCCCRRHRGTTNCEEFDKQKIDVEAENDDPDEGDNMGDAVMNKEEACADPTGMKLDDEKVNQGLGEDMNLDEVSDAMEDDTDPEEENDENVSDEDGKGNPVNEEDGMALDSSNVAPEEQWVNSSDMQNGLAPSSSMPSSNAPQMEITKNKTKPLP</sequence>
<organism evidence="4 5">
    <name type="scientific">Papaver somniferum</name>
    <name type="common">Opium poppy</name>
    <dbReference type="NCBI Taxonomy" id="3469"/>
    <lineage>
        <taxon>Eukaryota</taxon>
        <taxon>Viridiplantae</taxon>
        <taxon>Streptophyta</taxon>
        <taxon>Embryophyta</taxon>
        <taxon>Tracheophyta</taxon>
        <taxon>Spermatophyta</taxon>
        <taxon>Magnoliopsida</taxon>
        <taxon>Ranunculales</taxon>
        <taxon>Papaveraceae</taxon>
        <taxon>Papaveroideae</taxon>
        <taxon>Papaver</taxon>
    </lineage>
</organism>
<feature type="compositionally biased region" description="Acidic residues" evidence="3">
    <location>
        <begin position="1025"/>
        <end position="1036"/>
    </location>
</feature>
<keyword evidence="5" id="KW-1185">Reference proteome</keyword>
<accession>A0A4Y7KRQ5</accession>
<dbReference type="GO" id="GO:0030687">
    <property type="term" value="C:preribosome, large subunit precursor"/>
    <property type="evidence" value="ECO:0007669"/>
    <property type="project" value="TreeGrafter"/>
</dbReference>
<dbReference type="STRING" id="3469.A0A4Y7KRQ5"/>
<evidence type="ECO:0000313" key="5">
    <source>
        <dbReference type="Proteomes" id="UP000316621"/>
    </source>
</evidence>
<dbReference type="AlphaFoldDB" id="A0A4Y7KRQ5"/>
<dbReference type="PANTHER" id="PTHR48103">
    <property type="entry name" value="MIDASIN-RELATED"/>
    <property type="match status" value="1"/>
</dbReference>
<name>A0A4Y7KRQ5_PAPSO</name>
<dbReference type="GO" id="GO:0005634">
    <property type="term" value="C:nucleus"/>
    <property type="evidence" value="ECO:0007669"/>
    <property type="project" value="TreeGrafter"/>
</dbReference>
<evidence type="ECO:0000256" key="2">
    <source>
        <dbReference type="ARBA" id="ARBA00022840"/>
    </source>
</evidence>
<dbReference type="GO" id="GO:0000027">
    <property type="term" value="P:ribosomal large subunit assembly"/>
    <property type="evidence" value="ECO:0007669"/>
    <property type="project" value="TreeGrafter"/>
</dbReference>
<feature type="region of interest" description="Disordered" evidence="3">
    <location>
        <begin position="1023"/>
        <end position="1156"/>
    </location>
</feature>
<feature type="compositionally biased region" description="Acidic residues" evidence="3">
    <location>
        <begin position="963"/>
        <end position="973"/>
    </location>
</feature>
<keyword evidence="1" id="KW-0547">Nucleotide-binding</keyword>
<dbReference type="PANTHER" id="PTHR48103:SF2">
    <property type="entry name" value="MIDASIN"/>
    <property type="match status" value="1"/>
</dbReference>
<reference evidence="4 5" key="1">
    <citation type="journal article" date="2018" name="Science">
        <title>The opium poppy genome and morphinan production.</title>
        <authorList>
            <person name="Guo L."/>
            <person name="Winzer T."/>
            <person name="Yang X."/>
            <person name="Li Y."/>
            <person name="Ning Z."/>
            <person name="He Z."/>
            <person name="Teodor R."/>
            <person name="Lu Y."/>
            <person name="Bowser T.A."/>
            <person name="Graham I.A."/>
            <person name="Ye K."/>
        </authorList>
    </citation>
    <scope>NUCLEOTIDE SEQUENCE [LARGE SCALE GENOMIC DNA]</scope>
    <source>
        <strain evidence="5">cv. HN1</strain>
        <tissue evidence="4">Leaves</tissue>
    </source>
</reference>
<gene>
    <name evidence="4" type="ORF">C5167_050989</name>
</gene>
<dbReference type="GO" id="GO:0000055">
    <property type="term" value="P:ribosomal large subunit export from nucleus"/>
    <property type="evidence" value="ECO:0007669"/>
    <property type="project" value="TreeGrafter"/>
</dbReference>